<accession>A0AAD6UQA3</accession>
<name>A0AAD6UQA3_9AGAR</name>
<reference evidence="3" key="1">
    <citation type="submission" date="2023-03" db="EMBL/GenBank/DDBJ databases">
        <title>Massive genome expansion in bonnet fungi (Mycena s.s.) driven by repeated elements and novel gene families across ecological guilds.</title>
        <authorList>
            <consortium name="Lawrence Berkeley National Laboratory"/>
            <person name="Harder C.B."/>
            <person name="Miyauchi S."/>
            <person name="Viragh M."/>
            <person name="Kuo A."/>
            <person name="Thoen E."/>
            <person name="Andreopoulos B."/>
            <person name="Lu D."/>
            <person name="Skrede I."/>
            <person name="Drula E."/>
            <person name="Henrissat B."/>
            <person name="Morin E."/>
            <person name="Kohler A."/>
            <person name="Barry K."/>
            <person name="LaButti K."/>
            <person name="Morin E."/>
            <person name="Salamov A."/>
            <person name="Lipzen A."/>
            <person name="Mereny Z."/>
            <person name="Hegedus B."/>
            <person name="Baldrian P."/>
            <person name="Stursova M."/>
            <person name="Weitz H."/>
            <person name="Taylor A."/>
            <person name="Grigoriev I.V."/>
            <person name="Nagy L.G."/>
            <person name="Martin F."/>
            <person name="Kauserud H."/>
        </authorList>
    </citation>
    <scope>NUCLEOTIDE SEQUENCE</scope>
    <source>
        <strain evidence="3">9144</strain>
    </source>
</reference>
<keyword evidence="4" id="KW-1185">Reference proteome</keyword>
<feature type="transmembrane region" description="Helical" evidence="1">
    <location>
        <begin position="124"/>
        <end position="144"/>
    </location>
</feature>
<feature type="transmembrane region" description="Helical" evidence="1">
    <location>
        <begin position="16"/>
        <end position="34"/>
    </location>
</feature>
<feature type="transmembrane region" description="Helical" evidence="1">
    <location>
        <begin position="198"/>
        <end position="218"/>
    </location>
</feature>
<dbReference type="AlphaFoldDB" id="A0AAD6UQA3"/>
<evidence type="ECO:0000256" key="1">
    <source>
        <dbReference type="SAM" id="Phobius"/>
    </source>
</evidence>
<sequence>MSSSHLPRILTDIRDAQVALLLTVVTVAVVQWWAPKHAINAHGSLTAGVRTYTVHIWQSRLLRMISIHRSSYVASWTVRKNVLACGAIGATSVAALSLGIVMIISMMSEPTFAHWSAPHMKVTITLVHTLTFIAALLICGAMAAHSRPETRAHIPSAKRHRLTPVQHVLKHLIPYGGLGAGIQLACLVTFVARPRTILWLPFYLISTKLFVNGLLYMINSREILQRHQDSTPATGTGTGTVASTTGSTYRTVAPGHARVPVINISSAVHVKVGGHGHDSEAMFEKSATLGARNHDQGDSSDEFGDRHALHCAGYPVAQELAGWLVAIDTTTVSACRRTLLRLER</sequence>
<dbReference type="Proteomes" id="UP001219525">
    <property type="component" value="Unassembled WGS sequence"/>
</dbReference>
<feature type="transmembrane region" description="Helical" evidence="1">
    <location>
        <begin position="172"/>
        <end position="192"/>
    </location>
</feature>
<keyword evidence="1" id="KW-1133">Transmembrane helix</keyword>
<evidence type="ECO:0000313" key="4">
    <source>
        <dbReference type="Proteomes" id="UP001219525"/>
    </source>
</evidence>
<dbReference type="InterPro" id="IPR045339">
    <property type="entry name" value="DUF6534"/>
</dbReference>
<evidence type="ECO:0000259" key="2">
    <source>
        <dbReference type="Pfam" id="PF20152"/>
    </source>
</evidence>
<protein>
    <recommendedName>
        <fullName evidence="2">DUF6534 domain-containing protein</fullName>
    </recommendedName>
</protein>
<comment type="caution">
    <text evidence="3">The sequence shown here is derived from an EMBL/GenBank/DDBJ whole genome shotgun (WGS) entry which is preliminary data.</text>
</comment>
<keyword evidence="1" id="KW-0812">Transmembrane</keyword>
<feature type="transmembrane region" description="Helical" evidence="1">
    <location>
        <begin position="82"/>
        <end position="104"/>
    </location>
</feature>
<keyword evidence="1" id="KW-0472">Membrane</keyword>
<feature type="domain" description="DUF6534" evidence="2">
    <location>
        <begin position="133"/>
        <end position="222"/>
    </location>
</feature>
<gene>
    <name evidence="3" type="ORF">GGX14DRAFT_600559</name>
</gene>
<dbReference type="EMBL" id="JARJCW010000133">
    <property type="protein sequence ID" value="KAJ7191392.1"/>
    <property type="molecule type" value="Genomic_DNA"/>
</dbReference>
<organism evidence="3 4">
    <name type="scientific">Mycena pura</name>
    <dbReference type="NCBI Taxonomy" id="153505"/>
    <lineage>
        <taxon>Eukaryota</taxon>
        <taxon>Fungi</taxon>
        <taxon>Dikarya</taxon>
        <taxon>Basidiomycota</taxon>
        <taxon>Agaricomycotina</taxon>
        <taxon>Agaricomycetes</taxon>
        <taxon>Agaricomycetidae</taxon>
        <taxon>Agaricales</taxon>
        <taxon>Marasmiineae</taxon>
        <taxon>Mycenaceae</taxon>
        <taxon>Mycena</taxon>
    </lineage>
</organism>
<dbReference type="Pfam" id="PF20152">
    <property type="entry name" value="DUF6534"/>
    <property type="match status" value="1"/>
</dbReference>
<evidence type="ECO:0000313" key="3">
    <source>
        <dbReference type="EMBL" id="KAJ7191392.1"/>
    </source>
</evidence>
<proteinExistence type="predicted"/>